<dbReference type="Proteomes" id="UP000663829">
    <property type="component" value="Unassembled WGS sequence"/>
</dbReference>
<dbReference type="Proteomes" id="UP000681722">
    <property type="component" value="Unassembled WGS sequence"/>
</dbReference>
<dbReference type="Gene3D" id="2.160.20.120">
    <property type="match status" value="1"/>
</dbReference>
<evidence type="ECO:0000313" key="3">
    <source>
        <dbReference type="EMBL" id="CAF1181494.1"/>
    </source>
</evidence>
<gene>
    <name evidence="3" type="ORF">GPM918_LOCUS22726</name>
    <name evidence="4" type="ORF">OVA965_LOCUS42335</name>
    <name evidence="5" type="ORF">SRO942_LOCUS22725</name>
    <name evidence="6" type="ORF">TMI583_LOCUS44226</name>
</gene>
<evidence type="ECO:0000313" key="7">
    <source>
        <dbReference type="Proteomes" id="UP000663829"/>
    </source>
</evidence>
<feature type="signal peptide" evidence="1">
    <location>
        <begin position="1"/>
        <end position="18"/>
    </location>
</feature>
<evidence type="ECO:0000313" key="6">
    <source>
        <dbReference type="EMBL" id="CAF4415998.1"/>
    </source>
</evidence>
<dbReference type="EMBL" id="CAJOBC010007875">
    <property type="protein sequence ID" value="CAF3945828.1"/>
    <property type="molecule type" value="Genomic_DNA"/>
</dbReference>
<dbReference type="AlphaFoldDB" id="A0A814UW53"/>
<name>A0A814UW53_9BILA</name>
<accession>A0A814UW53</accession>
<keyword evidence="7" id="KW-1185">Reference proteome</keyword>
<organism evidence="3 7">
    <name type="scientific">Didymodactylos carnosus</name>
    <dbReference type="NCBI Taxonomy" id="1234261"/>
    <lineage>
        <taxon>Eukaryota</taxon>
        <taxon>Metazoa</taxon>
        <taxon>Spiralia</taxon>
        <taxon>Gnathifera</taxon>
        <taxon>Rotifera</taxon>
        <taxon>Eurotatoria</taxon>
        <taxon>Bdelloidea</taxon>
        <taxon>Philodinida</taxon>
        <taxon>Philodinidae</taxon>
        <taxon>Didymodactylos</taxon>
    </lineage>
</organism>
<dbReference type="OrthoDB" id="10002338at2759"/>
<dbReference type="InterPro" id="IPR021255">
    <property type="entry name" value="DUF2807"/>
</dbReference>
<feature type="chain" id="PRO_5035686230" description="Putative auto-transporter adhesin head GIN domain-containing protein" evidence="1">
    <location>
        <begin position="19"/>
        <end position="233"/>
    </location>
</feature>
<evidence type="ECO:0000256" key="1">
    <source>
        <dbReference type="SAM" id="SignalP"/>
    </source>
</evidence>
<dbReference type="EMBL" id="CAJOBA010075600">
    <property type="protein sequence ID" value="CAF4415998.1"/>
    <property type="molecule type" value="Genomic_DNA"/>
</dbReference>
<evidence type="ECO:0000313" key="4">
    <source>
        <dbReference type="EMBL" id="CAF1605181.1"/>
    </source>
</evidence>
<dbReference type="EMBL" id="CAJNOQ010007874">
    <property type="protein sequence ID" value="CAF1181494.1"/>
    <property type="molecule type" value="Genomic_DNA"/>
</dbReference>
<dbReference type="EMBL" id="CAJNOK010051623">
    <property type="protein sequence ID" value="CAF1605181.1"/>
    <property type="molecule type" value="Genomic_DNA"/>
</dbReference>
<protein>
    <recommendedName>
        <fullName evidence="2">Putative auto-transporter adhesin head GIN domain-containing protein</fullName>
    </recommendedName>
</protein>
<dbReference type="Pfam" id="PF10988">
    <property type="entry name" value="DUF2807"/>
    <property type="match status" value="1"/>
</dbReference>
<dbReference type="Proteomes" id="UP000682733">
    <property type="component" value="Unassembled WGS sequence"/>
</dbReference>
<evidence type="ECO:0000313" key="5">
    <source>
        <dbReference type="EMBL" id="CAF3945828.1"/>
    </source>
</evidence>
<sequence>MALLVLYVLIMTLYHSRSDNIVRQLHPIGNSQFNEIIVNGVFNVQLIQSESETSVEIEASKDVQNHFVVDIQNTSILSIRMIPNYSFSSKIIVYIKFKDLKQYNMENMVGNTNSTNEIKQNQKFILYSKGTGNVNLKLNVPLFEAHVYTTGQHILNGQVQNEATIVYRGVGDIDALNLVTKKMNVNANGVGNIRIMATDEINIDVSGVTTVFYKGPLNNQKKYGLGRVVPLLF</sequence>
<comment type="caution">
    <text evidence="3">The sequence shown here is derived from an EMBL/GenBank/DDBJ whole genome shotgun (WGS) entry which is preliminary data.</text>
</comment>
<feature type="domain" description="Putative auto-transporter adhesin head GIN" evidence="2">
    <location>
        <begin position="32"/>
        <end position="215"/>
    </location>
</feature>
<dbReference type="Proteomes" id="UP000677228">
    <property type="component" value="Unassembled WGS sequence"/>
</dbReference>
<reference evidence="3" key="1">
    <citation type="submission" date="2021-02" db="EMBL/GenBank/DDBJ databases">
        <authorList>
            <person name="Nowell W R."/>
        </authorList>
    </citation>
    <scope>NUCLEOTIDE SEQUENCE</scope>
</reference>
<keyword evidence="1" id="KW-0732">Signal</keyword>
<evidence type="ECO:0000259" key="2">
    <source>
        <dbReference type="Pfam" id="PF10988"/>
    </source>
</evidence>
<proteinExistence type="predicted"/>